<evidence type="ECO:0000256" key="2">
    <source>
        <dbReference type="ARBA" id="ARBA00009695"/>
    </source>
</evidence>
<organism evidence="7 8">
    <name type="scientific">Hallella colorans</name>
    <dbReference type="NCBI Taxonomy" id="1703337"/>
    <lineage>
        <taxon>Bacteria</taxon>
        <taxon>Pseudomonadati</taxon>
        <taxon>Bacteroidota</taxon>
        <taxon>Bacteroidia</taxon>
        <taxon>Bacteroidales</taxon>
        <taxon>Prevotellaceae</taxon>
        <taxon>Hallella</taxon>
    </lineage>
</organism>
<gene>
    <name evidence="7" type="ORF">C7379_11659</name>
</gene>
<evidence type="ECO:0000313" key="8">
    <source>
        <dbReference type="Proteomes" id="UP000245870"/>
    </source>
</evidence>
<dbReference type="GO" id="GO:0005737">
    <property type="term" value="C:cytoplasm"/>
    <property type="evidence" value="ECO:0007669"/>
    <property type="project" value="UniProtKB-SubCell"/>
</dbReference>
<dbReference type="GO" id="GO:0006282">
    <property type="term" value="P:regulation of DNA repair"/>
    <property type="evidence" value="ECO:0007669"/>
    <property type="project" value="InterPro"/>
</dbReference>
<dbReference type="OrthoDB" id="1523826at2"/>
<dbReference type="InterPro" id="IPR053924">
    <property type="entry name" value="RecX_HTH_2nd"/>
</dbReference>
<dbReference type="Proteomes" id="UP000245870">
    <property type="component" value="Unassembled WGS sequence"/>
</dbReference>
<evidence type="ECO:0000313" key="7">
    <source>
        <dbReference type="EMBL" id="PVX51153.1"/>
    </source>
</evidence>
<evidence type="ECO:0000259" key="6">
    <source>
        <dbReference type="Pfam" id="PF21981"/>
    </source>
</evidence>
<name>A0A2U0U379_9BACT</name>
<dbReference type="InterPro" id="IPR003783">
    <property type="entry name" value="Regulatory_RecX"/>
</dbReference>
<evidence type="ECO:0000259" key="5">
    <source>
        <dbReference type="Pfam" id="PF02631"/>
    </source>
</evidence>
<dbReference type="InterPro" id="IPR053925">
    <property type="entry name" value="RecX_HTH_3rd"/>
</dbReference>
<dbReference type="Pfam" id="PF02631">
    <property type="entry name" value="RecX_HTH2"/>
    <property type="match status" value="1"/>
</dbReference>
<dbReference type="Gene3D" id="1.10.10.10">
    <property type="entry name" value="Winged helix-like DNA-binding domain superfamily/Winged helix DNA-binding domain"/>
    <property type="match status" value="2"/>
</dbReference>
<dbReference type="InterPro" id="IPR036388">
    <property type="entry name" value="WH-like_DNA-bd_sf"/>
</dbReference>
<comment type="subcellular location">
    <subcellularLocation>
        <location evidence="1">Cytoplasm</location>
    </subcellularLocation>
</comment>
<keyword evidence="8" id="KW-1185">Reference proteome</keyword>
<reference evidence="7 8" key="1">
    <citation type="submission" date="2018-05" db="EMBL/GenBank/DDBJ databases">
        <title>Genomic Encyclopedia of Type Strains, Phase IV (KMG-IV): sequencing the most valuable type-strain genomes for metagenomic binning, comparative biology and taxonomic classification.</title>
        <authorList>
            <person name="Goeker M."/>
        </authorList>
    </citation>
    <scope>NUCLEOTIDE SEQUENCE [LARGE SCALE GENOMIC DNA]</scope>
    <source>
        <strain evidence="7 8">DSM 100333</strain>
    </source>
</reference>
<dbReference type="EMBL" id="QENY01000016">
    <property type="protein sequence ID" value="PVX51153.1"/>
    <property type="molecule type" value="Genomic_DNA"/>
</dbReference>
<evidence type="ECO:0000256" key="3">
    <source>
        <dbReference type="ARBA" id="ARBA00018111"/>
    </source>
</evidence>
<dbReference type="Pfam" id="PF21981">
    <property type="entry name" value="RecX_HTH3"/>
    <property type="match status" value="1"/>
</dbReference>
<evidence type="ECO:0000256" key="4">
    <source>
        <dbReference type="ARBA" id="ARBA00022490"/>
    </source>
</evidence>
<evidence type="ECO:0000256" key="1">
    <source>
        <dbReference type="ARBA" id="ARBA00004496"/>
    </source>
</evidence>
<accession>A0A2U0U379</accession>
<dbReference type="PANTHER" id="PTHR33602:SF1">
    <property type="entry name" value="REGULATORY PROTEIN RECX FAMILY PROTEIN"/>
    <property type="match status" value="1"/>
</dbReference>
<feature type="domain" description="RecX third three-helical" evidence="6">
    <location>
        <begin position="106"/>
        <end position="152"/>
    </location>
</feature>
<feature type="domain" description="RecX second three-helical" evidence="5">
    <location>
        <begin position="58"/>
        <end position="94"/>
    </location>
</feature>
<sequence length="165" mass="19085">MRASHSITVQEAEAKLAKRCMRGECSTGELDDKMRIWGLSADDRQAVIDRLVELKFVDDERFCRAFVNDKVKYNRWGRRKIEQALWQKHVPSEVSSPILDAVPDADYIEALSSLLNAKWHTIKANTDYERSMKFIKYALGRGFDMDIIHQCINEMTNEAVLEDES</sequence>
<comment type="caution">
    <text evidence="7">The sequence shown here is derived from an EMBL/GenBank/DDBJ whole genome shotgun (WGS) entry which is preliminary data.</text>
</comment>
<dbReference type="RefSeq" id="WP_116616979.1">
    <property type="nucleotide sequence ID" value="NZ_QENY01000016.1"/>
</dbReference>
<protein>
    <recommendedName>
        <fullName evidence="3">Regulatory protein RecX</fullName>
    </recommendedName>
</protein>
<dbReference type="AlphaFoldDB" id="A0A2U0U379"/>
<keyword evidence="4" id="KW-0963">Cytoplasm</keyword>
<dbReference type="PANTHER" id="PTHR33602">
    <property type="entry name" value="REGULATORY PROTEIN RECX FAMILY PROTEIN"/>
    <property type="match status" value="1"/>
</dbReference>
<proteinExistence type="inferred from homology"/>
<comment type="similarity">
    <text evidence="2">Belongs to the RecX family.</text>
</comment>